<comment type="caution">
    <text evidence="10">The sequence shown here is derived from an EMBL/GenBank/DDBJ whole genome shotgun (WGS) entry which is preliminary data.</text>
</comment>
<evidence type="ECO:0000313" key="11">
    <source>
        <dbReference type="Proteomes" id="UP000070617"/>
    </source>
</evidence>
<dbReference type="PRINTS" id="PR01806">
    <property type="entry name" value="VIRFACTRMVIN"/>
</dbReference>
<keyword evidence="11" id="KW-1185">Reference proteome</keyword>
<evidence type="ECO:0000256" key="5">
    <source>
        <dbReference type="ARBA" id="ARBA00022984"/>
    </source>
</evidence>
<dbReference type="GO" id="GO:0005886">
    <property type="term" value="C:plasma membrane"/>
    <property type="evidence" value="ECO:0007669"/>
    <property type="project" value="UniProtKB-SubCell"/>
</dbReference>
<protein>
    <recommendedName>
        <fullName evidence="8">Probable lipid II flippase MurJ</fullName>
    </recommendedName>
</protein>
<dbReference type="GO" id="GO:0009252">
    <property type="term" value="P:peptidoglycan biosynthetic process"/>
    <property type="evidence" value="ECO:0007669"/>
    <property type="project" value="UniProtKB-UniRule"/>
</dbReference>
<reference evidence="11" key="1">
    <citation type="submission" date="2016-01" db="EMBL/GenBank/DDBJ databases">
        <authorList>
            <person name="Mitreva M."/>
            <person name="Pepin K.H."/>
            <person name="Mihindukulasuriya K.A."/>
            <person name="Fulton R."/>
            <person name="Fronick C."/>
            <person name="O'Laughlin M."/>
            <person name="Miner T."/>
            <person name="Herter B."/>
            <person name="Rosa B.A."/>
            <person name="Cordes M."/>
            <person name="Tomlinson C."/>
            <person name="Wollam A."/>
            <person name="Palsikar V.B."/>
            <person name="Mardis E.R."/>
            <person name="Wilson R.K."/>
        </authorList>
    </citation>
    <scope>NUCLEOTIDE SEQUENCE [LARGE SCALE GENOMIC DNA]</scope>
    <source>
        <strain evidence="11">CMW8396</strain>
    </source>
</reference>
<evidence type="ECO:0000256" key="8">
    <source>
        <dbReference type="HAMAP-Rule" id="MF_02078"/>
    </source>
</evidence>
<keyword evidence="7 8" id="KW-0472">Membrane</keyword>
<dbReference type="GO" id="GO:0015648">
    <property type="term" value="F:lipid-linked peptidoglycan transporter activity"/>
    <property type="evidence" value="ECO:0007669"/>
    <property type="project" value="UniProtKB-UniRule"/>
</dbReference>
<dbReference type="UniPathway" id="UPA00219"/>
<dbReference type="STRING" id="134605.HMPREF3206_00329"/>
<comment type="caution">
    <text evidence="8">Lacks conserved residue(s) required for the propagation of feature annotation.</text>
</comment>
<feature type="transmembrane region" description="Helical" evidence="8">
    <location>
        <begin position="403"/>
        <end position="423"/>
    </location>
</feature>
<dbReference type="AlphaFoldDB" id="A0A133NJW8"/>
<keyword evidence="2 8" id="KW-1003">Cell membrane</keyword>
<feature type="transmembrane region" description="Helical" evidence="8">
    <location>
        <begin position="305"/>
        <end position="323"/>
    </location>
</feature>
<evidence type="ECO:0000256" key="3">
    <source>
        <dbReference type="ARBA" id="ARBA00022692"/>
    </source>
</evidence>
<proteinExistence type="inferred from homology"/>
<evidence type="ECO:0000256" key="4">
    <source>
        <dbReference type="ARBA" id="ARBA00022960"/>
    </source>
</evidence>
<comment type="similarity">
    <text evidence="8 9">Belongs to the MurJ/MviN family.</text>
</comment>
<dbReference type="PATRIC" id="fig|134605.3.peg.330"/>
<name>A0A133NJW8_9FUSO</name>
<dbReference type="CDD" id="cd13123">
    <property type="entry name" value="MATE_MurJ_like"/>
    <property type="match status" value="1"/>
</dbReference>
<feature type="transmembrane region" description="Helical" evidence="8">
    <location>
        <begin position="81"/>
        <end position="102"/>
    </location>
</feature>
<dbReference type="PIRSF" id="PIRSF002869">
    <property type="entry name" value="MviN"/>
    <property type="match status" value="1"/>
</dbReference>
<evidence type="ECO:0000256" key="2">
    <source>
        <dbReference type="ARBA" id="ARBA00022475"/>
    </source>
</evidence>
<feature type="transmembrane region" description="Helical" evidence="8">
    <location>
        <begin position="180"/>
        <end position="202"/>
    </location>
</feature>
<feature type="transmembrane region" description="Helical" evidence="8">
    <location>
        <begin position="122"/>
        <end position="141"/>
    </location>
</feature>
<evidence type="ECO:0000256" key="6">
    <source>
        <dbReference type="ARBA" id="ARBA00022989"/>
    </source>
</evidence>
<dbReference type="NCBIfam" id="TIGR01695">
    <property type="entry name" value="murJ_mviN"/>
    <property type="match status" value="1"/>
</dbReference>
<dbReference type="RefSeq" id="WP_060793376.1">
    <property type="nucleotide sequence ID" value="NZ_KQ956514.1"/>
</dbReference>
<dbReference type="PANTHER" id="PTHR47019">
    <property type="entry name" value="LIPID II FLIPPASE MURJ"/>
    <property type="match status" value="1"/>
</dbReference>
<comment type="pathway">
    <text evidence="8">Cell wall biogenesis; peptidoglycan biosynthesis.</text>
</comment>
<keyword evidence="8 9" id="KW-0813">Transport</keyword>
<dbReference type="HAMAP" id="MF_02078">
    <property type="entry name" value="MurJ_MviN"/>
    <property type="match status" value="1"/>
</dbReference>
<evidence type="ECO:0000313" key="10">
    <source>
        <dbReference type="EMBL" id="KXA16561.1"/>
    </source>
</evidence>
<dbReference type="EMBL" id="LRPX01000008">
    <property type="protein sequence ID" value="KXA16561.1"/>
    <property type="molecule type" value="Genomic_DNA"/>
</dbReference>
<feature type="transmembrane region" description="Helical" evidence="8">
    <location>
        <begin position="263"/>
        <end position="285"/>
    </location>
</feature>
<dbReference type="InterPro" id="IPR004268">
    <property type="entry name" value="MurJ"/>
</dbReference>
<dbReference type="GO" id="GO:0071555">
    <property type="term" value="P:cell wall organization"/>
    <property type="evidence" value="ECO:0007669"/>
    <property type="project" value="UniProtKB-UniRule"/>
</dbReference>
<keyword evidence="5 8" id="KW-0573">Peptidoglycan synthesis</keyword>
<dbReference type="GO" id="GO:0034204">
    <property type="term" value="P:lipid translocation"/>
    <property type="evidence" value="ECO:0007669"/>
    <property type="project" value="TreeGrafter"/>
</dbReference>
<feature type="transmembrane region" description="Helical" evidence="8">
    <location>
        <begin position="430"/>
        <end position="452"/>
    </location>
</feature>
<organism evidence="10 11">
    <name type="scientific">Fusobacterium equinum</name>
    <dbReference type="NCBI Taxonomy" id="134605"/>
    <lineage>
        <taxon>Bacteria</taxon>
        <taxon>Fusobacteriati</taxon>
        <taxon>Fusobacteriota</taxon>
        <taxon>Fusobacteriia</taxon>
        <taxon>Fusobacteriales</taxon>
        <taxon>Fusobacteriaceae</taxon>
        <taxon>Fusobacterium</taxon>
    </lineage>
</organism>
<dbReference type="PANTHER" id="PTHR47019:SF1">
    <property type="entry name" value="LIPID II FLIPPASE MURJ"/>
    <property type="match status" value="1"/>
</dbReference>
<feature type="transmembrane region" description="Helical" evidence="8">
    <location>
        <begin position="458"/>
        <end position="479"/>
    </location>
</feature>
<evidence type="ECO:0000256" key="7">
    <source>
        <dbReference type="ARBA" id="ARBA00023136"/>
    </source>
</evidence>
<evidence type="ECO:0000256" key="1">
    <source>
        <dbReference type="ARBA" id="ARBA00004651"/>
    </source>
</evidence>
<evidence type="ECO:0000256" key="9">
    <source>
        <dbReference type="PIRNR" id="PIRNR002869"/>
    </source>
</evidence>
<keyword evidence="4 8" id="KW-0133">Cell shape</keyword>
<comment type="subcellular location">
    <subcellularLocation>
        <location evidence="1 8">Cell membrane</location>
        <topology evidence="1 8">Multi-pass membrane protein</topology>
    </subcellularLocation>
</comment>
<gene>
    <name evidence="8" type="primary">murJ</name>
    <name evidence="10" type="ORF">HMPREF3206_00329</name>
</gene>
<keyword evidence="3 8" id="KW-0812">Transmembrane</keyword>
<keyword evidence="6 8" id="KW-1133">Transmembrane helix</keyword>
<feature type="transmembrane region" description="Helical" evidence="8">
    <location>
        <begin position="377"/>
        <end position="397"/>
    </location>
</feature>
<feature type="transmembrane region" description="Helical" evidence="8">
    <location>
        <begin position="153"/>
        <end position="174"/>
    </location>
</feature>
<dbReference type="InterPro" id="IPR051050">
    <property type="entry name" value="Lipid_II_flippase_MurJ/MviN"/>
</dbReference>
<dbReference type="Proteomes" id="UP000070617">
    <property type="component" value="Unassembled WGS sequence"/>
</dbReference>
<sequence>MFKSSIGTMIITMISRVLGLFRGSLIAYYFGSSYLTDAYFSAFKISNFFRQLLGEGALGNTFIPLYNQKCEQEGEEKGKAYIFSVLNLVFLFSFLISLGTVFLSNSIIDFIVVGFPEETKSLAAILLKIMSFYFLFISLSGMMGSILNNFGEFLIPASTSIFFNLAIIVSAMFFSKTYGIYALAFGVLIGGIFQFLVVWYPLWKKIGKHSFHIDWKDKYLGLLGYRLIPMLVGVVARQVNTIVDQFFASFLAVGGVTALENASRVYLLPVGVFGVSLSNVVFPSLSKAAAKKDYTKIQRELERGLNILLFLVVPSMVVCILYAKEVIRLLFSYGKFGEDAVTITAQALLFYSIGLYAYVGVQFLSKGFYALGDNKRPARYSIMAIVINIALNALLIQKMEYRGLALATSVASCCNFIALVFTFHKKYISLAFLSCIKIAMLSIAASLFAYFISRALPYILLKFVAFAILYLLCWIPLFYKKRREIF</sequence>
<comment type="function">
    <text evidence="8 9">Involved in peptidoglycan biosynthesis. Transports lipid-linked peptidoglycan precursors from the inner to the outer leaflet of the cytoplasmic membrane.</text>
</comment>
<feature type="transmembrane region" description="Helical" evidence="8">
    <location>
        <begin position="343"/>
        <end position="365"/>
    </location>
</feature>
<keyword evidence="8 9" id="KW-0961">Cell wall biogenesis/degradation</keyword>
<accession>A0A133NJW8</accession>
<dbReference type="GO" id="GO:0008360">
    <property type="term" value="P:regulation of cell shape"/>
    <property type="evidence" value="ECO:0007669"/>
    <property type="project" value="UniProtKB-UniRule"/>
</dbReference>
<dbReference type="Pfam" id="PF03023">
    <property type="entry name" value="MurJ"/>
    <property type="match status" value="1"/>
</dbReference>